<dbReference type="HAMAP" id="MF_01326_B">
    <property type="entry name" value="Ribosomal_uL24_B"/>
    <property type="match status" value="1"/>
</dbReference>
<comment type="caution">
    <text evidence="9">The sequence shown here is derived from an EMBL/GenBank/DDBJ whole genome shotgun (WGS) entry which is preliminary data.</text>
</comment>
<dbReference type="Proteomes" id="UP000316008">
    <property type="component" value="Unassembled WGS sequence"/>
</dbReference>
<feature type="region of interest" description="Disordered" evidence="7">
    <location>
        <begin position="86"/>
        <end position="105"/>
    </location>
</feature>
<dbReference type="Pfam" id="PF00467">
    <property type="entry name" value="KOW"/>
    <property type="match status" value="1"/>
</dbReference>
<keyword evidence="2 5" id="KW-0689">Ribosomal protein</keyword>
<dbReference type="GO" id="GO:0019843">
    <property type="term" value="F:rRNA binding"/>
    <property type="evidence" value="ECO:0007669"/>
    <property type="project" value="UniProtKB-UniRule"/>
</dbReference>
<dbReference type="PANTHER" id="PTHR12903">
    <property type="entry name" value="MITOCHONDRIAL RIBOSOMAL PROTEIN L24"/>
    <property type="match status" value="1"/>
</dbReference>
<accession>A0A556MIZ4</accession>
<dbReference type="GO" id="GO:0006412">
    <property type="term" value="P:translation"/>
    <property type="evidence" value="ECO:0007669"/>
    <property type="project" value="UniProtKB-UniRule"/>
</dbReference>
<dbReference type="SUPFAM" id="SSF50104">
    <property type="entry name" value="Translation proteins SH3-like domain"/>
    <property type="match status" value="1"/>
</dbReference>
<dbReference type="InterPro" id="IPR005824">
    <property type="entry name" value="KOW"/>
</dbReference>
<dbReference type="InterPro" id="IPR008991">
    <property type="entry name" value="Translation_prot_SH3-like_sf"/>
</dbReference>
<evidence type="ECO:0000256" key="1">
    <source>
        <dbReference type="ARBA" id="ARBA00010618"/>
    </source>
</evidence>
<keyword evidence="10" id="KW-1185">Reference proteome</keyword>
<dbReference type="GO" id="GO:0003735">
    <property type="term" value="F:structural constituent of ribosome"/>
    <property type="evidence" value="ECO:0007669"/>
    <property type="project" value="InterPro"/>
</dbReference>
<sequence>MQKKLHIKVGDTVKVLSGESRGQEGTVLTIDRNKERATVGGVNVVKRHTKPSASEPQGGIVEKEGSIHISNLMVVVKGQASRIGRKENAKGKLVRYSKKSGEEIK</sequence>
<dbReference type="RefSeq" id="WP_144334496.1">
    <property type="nucleotide sequence ID" value="NZ_VLPL01000011.1"/>
</dbReference>
<evidence type="ECO:0000256" key="7">
    <source>
        <dbReference type="SAM" id="MobiDB-lite"/>
    </source>
</evidence>
<comment type="function">
    <text evidence="5">One of the proteins that surrounds the polypeptide exit tunnel on the outside of the subunit.</text>
</comment>
<protein>
    <recommendedName>
        <fullName evidence="4 5">Large ribosomal subunit protein uL24</fullName>
    </recommendedName>
</protein>
<comment type="function">
    <text evidence="5">One of two assembly initiator proteins, it binds directly to the 5'-end of the 23S rRNA, where it nucleates assembly of the 50S subunit.</text>
</comment>
<comment type="similarity">
    <text evidence="1 5 6">Belongs to the universal ribosomal protein uL24 family.</text>
</comment>
<keyword evidence="5" id="KW-0694">RNA-binding</keyword>
<dbReference type="InterPro" id="IPR014722">
    <property type="entry name" value="Rib_uL2_dom2"/>
</dbReference>
<dbReference type="NCBIfam" id="TIGR01079">
    <property type="entry name" value="rplX_bact"/>
    <property type="match status" value="1"/>
</dbReference>
<dbReference type="OrthoDB" id="9807419at2"/>
<keyword evidence="5" id="KW-0699">rRNA-binding</keyword>
<dbReference type="PROSITE" id="PS01108">
    <property type="entry name" value="RIBOSOMAL_L24"/>
    <property type="match status" value="1"/>
</dbReference>
<evidence type="ECO:0000313" key="10">
    <source>
        <dbReference type="Proteomes" id="UP000316008"/>
    </source>
</evidence>
<feature type="domain" description="KOW" evidence="8">
    <location>
        <begin position="6"/>
        <end position="33"/>
    </location>
</feature>
<dbReference type="Pfam" id="PF17136">
    <property type="entry name" value="ribosomal_L24"/>
    <property type="match status" value="1"/>
</dbReference>
<dbReference type="Gene3D" id="2.30.30.30">
    <property type="match status" value="1"/>
</dbReference>
<dbReference type="EMBL" id="VLPL01000011">
    <property type="protein sequence ID" value="TSJ39833.1"/>
    <property type="molecule type" value="Genomic_DNA"/>
</dbReference>
<keyword evidence="3 5" id="KW-0687">Ribonucleoprotein</keyword>
<comment type="subunit">
    <text evidence="5">Part of the 50S ribosomal subunit.</text>
</comment>
<dbReference type="AlphaFoldDB" id="A0A556MIZ4"/>
<evidence type="ECO:0000256" key="3">
    <source>
        <dbReference type="ARBA" id="ARBA00023274"/>
    </source>
</evidence>
<proteinExistence type="inferred from homology"/>
<dbReference type="SMART" id="SM00739">
    <property type="entry name" value="KOW"/>
    <property type="match status" value="1"/>
</dbReference>
<dbReference type="InterPro" id="IPR041988">
    <property type="entry name" value="Ribosomal_uL24_KOW"/>
</dbReference>
<organism evidence="9 10">
    <name type="scientific">Fluviicola chungangensis</name>
    <dbReference type="NCBI Taxonomy" id="2597671"/>
    <lineage>
        <taxon>Bacteria</taxon>
        <taxon>Pseudomonadati</taxon>
        <taxon>Bacteroidota</taxon>
        <taxon>Flavobacteriia</taxon>
        <taxon>Flavobacteriales</taxon>
        <taxon>Crocinitomicaceae</taxon>
        <taxon>Fluviicola</taxon>
    </lineage>
</organism>
<dbReference type="InterPro" id="IPR005825">
    <property type="entry name" value="Ribosomal_uL24_CS"/>
</dbReference>
<dbReference type="CDD" id="cd06089">
    <property type="entry name" value="KOW_RPL26"/>
    <property type="match status" value="1"/>
</dbReference>
<gene>
    <name evidence="5" type="primary">rplX</name>
    <name evidence="9" type="ORF">FO442_17410</name>
</gene>
<evidence type="ECO:0000259" key="8">
    <source>
        <dbReference type="SMART" id="SM00739"/>
    </source>
</evidence>
<evidence type="ECO:0000256" key="2">
    <source>
        <dbReference type="ARBA" id="ARBA00022980"/>
    </source>
</evidence>
<evidence type="ECO:0000313" key="9">
    <source>
        <dbReference type="EMBL" id="TSJ39833.1"/>
    </source>
</evidence>
<dbReference type="GO" id="GO:0005840">
    <property type="term" value="C:ribosome"/>
    <property type="evidence" value="ECO:0007669"/>
    <property type="project" value="UniProtKB-KW"/>
</dbReference>
<dbReference type="InterPro" id="IPR003256">
    <property type="entry name" value="Ribosomal_uL24"/>
</dbReference>
<name>A0A556MIZ4_9FLAO</name>
<evidence type="ECO:0000256" key="5">
    <source>
        <dbReference type="HAMAP-Rule" id="MF_01326"/>
    </source>
</evidence>
<dbReference type="InterPro" id="IPR057264">
    <property type="entry name" value="Ribosomal_uL24_C"/>
</dbReference>
<reference evidence="9 10" key="1">
    <citation type="submission" date="2019-07" db="EMBL/GenBank/DDBJ databases">
        <authorList>
            <person name="Huq M.A."/>
        </authorList>
    </citation>
    <scope>NUCLEOTIDE SEQUENCE [LARGE SCALE GENOMIC DNA]</scope>
    <source>
        <strain evidence="9 10">MAH-3</strain>
    </source>
</reference>
<evidence type="ECO:0000256" key="4">
    <source>
        <dbReference type="ARBA" id="ARBA00035206"/>
    </source>
</evidence>
<dbReference type="GO" id="GO:1990904">
    <property type="term" value="C:ribonucleoprotein complex"/>
    <property type="evidence" value="ECO:0007669"/>
    <property type="project" value="UniProtKB-KW"/>
</dbReference>
<evidence type="ECO:0000256" key="6">
    <source>
        <dbReference type="RuleBase" id="RU003477"/>
    </source>
</evidence>